<protein>
    <recommendedName>
        <fullName evidence="4">Holin</fullName>
    </recommendedName>
</protein>
<comment type="caution">
    <text evidence="2">The sequence shown here is derived from an EMBL/GenBank/DDBJ whole genome shotgun (WGS) entry which is preliminary data.</text>
</comment>
<dbReference type="AlphaFoldDB" id="A0A8J3LI87"/>
<dbReference type="InterPro" id="IPR020109">
    <property type="entry name" value="Holin_r1t"/>
</dbReference>
<keyword evidence="1" id="KW-0472">Membrane</keyword>
<evidence type="ECO:0000313" key="3">
    <source>
        <dbReference type="Proteomes" id="UP000660339"/>
    </source>
</evidence>
<sequence>MYLMNKQFWIASAERAIKTFVQALIAAFGVGQVSGAVGVDVAAIDWRGALSLAFSAALLSLLMSVGSGPIGAANSPSILTAAPAAAATALVAAAAASPVLAPAVAVATDAAAPAAAPAPAAEPVVAVAAAAAPATDSAPATVAAAAVTAAPVAAAPAPAAAA</sequence>
<keyword evidence="1" id="KW-1133">Transmembrane helix</keyword>
<evidence type="ECO:0000313" key="2">
    <source>
        <dbReference type="EMBL" id="GIG13110.1"/>
    </source>
</evidence>
<accession>A0A8J3LI87</accession>
<organism evidence="2 3">
    <name type="scientific">Catellatospora methionotrophica</name>
    <dbReference type="NCBI Taxonomy" id="121620"/>
    <lineage>
        <taxon>Bacteria</taxon>
        <taxon>Bacillati</taxon>
        <taxon>Actinomycetota</taxon>
        <taxon>Actinomycetes</taxon>
        <taxon>Micromonosporales</taxon>
        <taxon>Micromonosporaceae</taxon>
        <taxon>Catellatospora</taxon>
    </lineage>
</organism>
<feature type="transmembrane region" description="Helical" evidence="1">
    <location>
        <begin position="48"/>
        <end position="66"/>
    </location>
</feature>
<keyword evidence="1" id="KW-0812">Transmembrane</keyword>
<feature type="transmembrane region" description="Helical" evidence="1">
    <location>
        <begin position="78"/>
        <end position="100"/>
    </location>
</feature>
<name>A0A8J3LI87_9ACTN</name>
<reference evidence="2" key="1">
    <citation type="submission" date="2021-01" db="EMBL/GenBank/DDBJ databases">
        <title>Whole genome shotgun sequence of Catellatospora methionotrophica NBRC 14553.</title>
        <authorList>
            <person name="Komaki H."/>
            <person name="Tamura T."/>
        </authorList>
    </citation>
    <scope>NUCLEOTIDE SEQUENCE</scope>
    <source>
        <strain evidence="2">NBRC 14553</strain>
    </source>
</reference>
<proteinExistence type="predicted"/>
<keyword evidence="3" id="KW-1185">Reference proteome</keyword>
<evidence type="ECO:0008006" key="4">
    <source>
        <dbReference type="Google" id="ProtNLM"/>
    </source>
</evidence>
<dbReference type="Pfam" id="PF16945">
    <property type="entry name" value="Phage_r1t_holin"/>
    <property type="match status" value="1"/>
</dbReference>
<dbReference type="Proteomes" id="UP000660339">
    <property type="component" value="Unassembled WGS sequence"/>
</dbReference>
<gene>
    <name evidence="2" type="ORF">Cme02nite_14420</name>
</gene>
<evidence type="ECO:0000256" key="1">
    <source>
        <dbReference type="SAM" id="Phobius"/>
    </source>
</evidence>
<dbReference type="EMBL" id="BONJ01000004">
    <property type="protein sequence ID" value="GIG13110.1"/>
    <property type="molecule type" value="Genomic_DNA"/>
</dbReference>